<keyword evidence="2" id="KW-0560">Oxidoreductase</keyword>
<keyword evidence="5" id="KW-1185">Reference proteome</keyword>
<dbReference type="Gene3D" id="3.90.25.10">
    <property type="entry name" value="UDP-galactose 4-epimerase, domain 1"/>
    <property type="match status" value="1"/>
</dbReference>
<organism evidence="4 5">
    <name type="scientific">Ophiocordyceps sinensis</name>
    <dbReference type="NCBI Taxonomy" id="72228"/>
    <lineage>
        <taxon>Eukaryota</taxon>
        <taxon>Fungi</taxon>
        <taxon>Dikarya</taxon>
        <taxon>Ascomycota</taxon>
        <taxon>Pezizomycotina</taxon>
        <taxon>Sordariomycetes</taxon>
        <taxon>Hypocreomycetidae</taxon>
        <taxon>Hypocreales</taxon>
        <taxon>Ophiocordycipitaceae</taxon>
        <taxon>Ophiocordyceps</taxon>
    </lineage>
</organism>
<dbReference type="OrthoDB" id="9974981at2759"/>
<evidence type="ECO:0000259" key="3">
    <source>
        <dbReference type="Pfam" id="PF05368"/>
    </source>
</evidence>
<dbReference type="Proteomes" id="UP000557566">
    <property type="component" value="Unassembled WGS sequence"/>
</dbReference>
<dbReference type="PANTHER" id="PTHR47706:SF9">
    <property type="entry name" value="NMRA-LIKE DOMAIN-CONTAINING PROTEIN-RELATED"/>
    <property type="match status" value="1"/>
</dbReference>
<accession>A0A8H4V6Z4</accession>
<name>A0A8H4V6Z4_9HYPO</name>
<dbReference type="PANTHER" id="PTHR47706">
    <property type="entry name" value="NMRA-LIKE FAMILY PROTEIN"/>
    <property type="match status" value="1"/>
</dbReference>
<protein>
    <recommendedName>
        <fullName evidence="3">NmrA-like domain-containing protein</fullName>
    </recommendedName>
</protein>
<evidence type="ECO:0000313" key="4">
    <source>
        <dbReference type="EMBL" id="KAF4509976.1"/>
    </source>
</evidence>
<dbReference type="Gene3D" id="3.40.50.720">
    <property type="entry name" value="NAD(P)-binding Rossmann-like Domain"/>
    <property type="match status" value="1"/>
</dbReference>
<comment type="caution">
    <text evidence="4">The sequence shown here is derived from an EMBL/GenBank/DDBJ whole genome shotgun (WGS) entry which is preliminary data.</text>
</comment>
<dbReference type="InterPro" id="IPR051609">
    <property type="entry name" value="NmrA/Isoflavone_reductase-like"/>
</dbReference>
<dbReference type="GO" id="GO:0016491">
    <property type="term" value="F:oxidoreductase activity"/>
    <property type="evidence" value="ECO:0007669"/>
    <property type="project" value="UniProtKB-KW"/>
</dbReference>
<evidence type="ECO:0000256" key="2">
    <source>
        <dbReference type="ARBA" id="ARBA00023002"/>
    </source>
</evidence>
<dbReference type="EMBL" id="JAAVMX010000003">
    <property type="protein sequence ID" value="KAF4509976.1"/>
    <property type="molecule type" value="Genomic_DNA"/>
</dbReference>
<dbReference type="AlphaFoldDB" id="A0A8H4V6Z4"/>
<sequence>MDLTTFQKVALFGANGQIGNPILHALMGCKEQTFHVLAFISPRSKLKFYGDTRNITVHQVDLARKTAEDLSPLLQGVHVAVSALGGSLLPIQGVIQNAAALAGVKRFYPSEFGMHQIMRLPGNAVGIIHPTWDLKMRCLEDAIKHPAVCDGRMTYTVIGCGEHLDAPLEPKLCPWLDAEAAEYTIQAVGDVKAKIDYNSLHDVAAFLVASICQPEVSENRIFGFRSDYISHEEIANLLRKHSGKKVTLNVISPQEAADMIQHPTSVSDELKGGSMFPVDFWLSLRLAQGQGRFWRPPGQLHNHLFPHVQTLSFDAFFSALFKARFATEST</sequence>
<evidence type="ECO:0000256" key="1">
    <source>
        <dbReference type="ARBA" id="ARBA00022857"/>
    </source>
</evidence>
<reference evidence="4 5" key="1">
    <citation type="journal article" date="2020" name="Genome Biol. Evol.">
        <title>A new high-quality draft genome assembly of the Chinese cordyceps Ophiocordyceps sinensis.</title>
        <authorList>
            <person name="Shu R."/>
            <person name="Zhang J."/>
            <person name="Meng Q."/>
            <person name="Zhang H."/>
            <person name="Zhou G."/>
            <person name="Li M."/>
            <person name="Wu P."/>
            <person name="Zhao Y."/>
            <person name="Chen C."/>
            <person name="Qin Q."/>
        </authorList>
    </citation>
    <scope>NUCLEOTIDE SEQUENCE [LARGE SCALE GENOMIC DNA]</scope>
    <source>
        <strain evidence="4 5">IOZ07</strain>
    </source>
</reference>
<gene>
    <name evidence="4" type="ORF">G6O67_001907</name>
</gene>
<dbReference type="InterPro" id="IPR036291">
    <property type="entry name" value="NAD(P)-bd_dom_sf"/>
</dbReference>
<evidence type="ECO:0000313" key="5">
    <source>
        <dbReference type="Proteomes" id="UP000557566"/>
    </source>
</evidence>
<dbReference type="InterPro" id="IPR008030">
    <property type="entry name" value="NmrA-like"/>
</dbReference>
<dbReference type="SUPFAM" id="SSF51735">
    <property type="entry name" value="NAD(P)-binding Rossmann-fold domains"/>
    <property type="match status" value="1"/>
</dbReference>
<keyword evidence="1" id="KW-0521">NADP</keyword>
<feature type="domain" description="NmrA-like" evidence="3">
    <location>
        <begin position="7"/>
        <end position="270"/>
    </location>
</feature>
<dbReference type="Pfam" id="PF05368">
    <property type="entry name" value="NmrA"/>
    <property type="match status" value="1"/>
</dbReference>
<proteinExistence type="predicted"/>